<accession>A0A6S6U0R7</accession>
<dbReference type="AlphaFoldDB" id="A0A6S6U0R7"/>
<gene>
    <name evidence="1" type="ORF">HELGO_WM16205</name>
</gene>
<protein>
    <recommendedName>
        <fullName evidence="2">Lipoprotein</fullName>
    </recommendedName>
</protein>
<dbReference type="EMBL" id="CACVAT010000367">
    <property type="protein sequence ID" value="CAA6822363.1"/>
    <property type="molecule type" value="Genomic_DNA"/>
</dbReference>
<dbReference type="PROSITE" id="PS51257">
    <property type="entry name" value="PROKAR_LIPOPROTEIN"/>
    <property type="match status" value="1"/>
</dbReference>
<proteinExistence type="predicted"/>
<organism evidence="1">
    <name type="scientific">uncultured Thiotrichaceae bacterium</name>
    <dbReference type="NCBI Taxonomy" id="298394"/>
    <lineage>
        <taxon>Bacteria</taxon>
        <taxon>Pseudomonadati</taxon>
        <taxon>Pseudomonadota</taxon>
        <taxon>Gammaproteobacteria</taxon>
        <taxon>Thiotrichales</taxon>
        <taxon>Thiotrichaceae</taxon>
        <taxon>environmental samples</taxon>
    </lineage>
</organism>
<reference evidence="1" key="1">
    <citation type="submission" date="2020-01" db="EMBL/GenBank/DDBJ databases">
        <authorList>
            <person name="Meier V. D."/>
            <person name="Meier V D."/>
        </authorList>
    </citation>
    <scope>NUCLEOTIDE SEQUENCE</scope>
    <source>
        <strain evidence="1">HLG_WM_MAG_09</strain>
    </source>
</reference>
<evidence type="ECO:0008006" key="2">
    <source>
        <dbReference type="Google" id="ProtNLM"/>
    </source>
</evidence>
<sequence length="162" mass="18773">MVTQRNSMGTKLSLITIVILLGFLSACSRGALQGTEKNLGDDFILYYITDTGTRIEYEGKKRNHYTVSSNTVDGFYNNSNYIFIIRNPSDNSKLNGTHKERYYKPCEFFIINKKTHEKIYFSKFIDFEKSLKAEGLHIDNLMFTFDKKDDRSCRKKFAGISK</sequence>
<name>A0A6S6U0R7_9GAMM</name>
<evidence type="ECO:0000313" key="1">
    <source>
        <dbReference type="EMBL" id="CAA6822363.1"/>
    </source>
</evidence>